<organism evidence="5 6">
    <name type="scientific">Silvimonas iriomotensis</name>
    <dbReference type="NCBI Taxonomy" id="449662"/>
    <lineage>
        <taxon>Bacteria</taxon>
        <taxon>Pseudomonadati</taxon>
        <taxon>Pseudomonadota</taxon>
        <taxon>Betaproteobacteria</taxon>
        <taxon>Neisseriales</taxon>
        <taxon>Chitinibacteraceae</taxon>
        <taxon>Silvimonas</taxon>
    </lineage>
</organism>
<evidence type="ECO:0000256" key="1">
    <source>
        <dbReference type="ARBA" id="ARBA00022598"/>
    </source>
</evidence>
<dbReference type="Pfam" id="PF04107">
    <property type="entry name" value="GCS2"/>
    <property type="match status" value="1"/>
</dbReference>
<dbReference type="InterPro" id="IPR006336">
    <property type="entry name" value="GCS2"/>
</dbReference>
<comment type="similarity">
    <text evidence="4">Belongs to the glutamate--cysteine ligase type 2 family. YbdK subfamily.</text>
</comment>
<keyword evidence="6" id="KW-1185">Reference proteome</keyword>
<dbReference type="InterPro" id="IPR011793">
    <property type="entry name" value="YbdK"/>
</dbReference>
<dbReference type="Gene3D" id="3.30.590.20">
    <property type="match status" value="1"/>
</dbReference>
<gene>
    <name evidence="5" type="ORF">GCM10010970_31110</name>
</gene>
<dbReference type="EC" id="6.3.2.2" evidence="4"/>
<evidence type="ECO:0000313" key="5">
    <source>
        <dbReference type="EMBL" id="GGP23111.1"/>
    </source>
</evidence>
<dbReference type="NCBIfam" id="NF010040">
    <property type="entry name" value="PRK13516.1"/>
    <property type="match status" value="1"/>
</dbReference>
<evidence type="ECO:0000256" key="3">
    <source>
        <dbReference type="ARBA" id="ARBA00022840"/>
    </source>
</evidence>
<dbReference type="HAMAP" id="MF_01609">
    <property type="entry name" value="Glu_cys_ligase_2"/>
    <property type="match status" value="1"/>
</dbReference>
<dbReference type="InterPro" id="IPR050141">
    <property type="entry name" value="GCL_type2/YbdK_subfam"/>
</dbReference>
<comment type="caution">
    <text evidence="5">The sequence shown here is derived from an EMBL/GenBank/DDBJ whole genome shotgun (WGS) entry which is preliminary data.</text>
</comment>
<dbReference type="RefSeq" id="WP_188705276.1">
    <property type="nucleotide sequence ID" value="NZ_BMLX01000004.1"/>
</dbReference>
<reference evidence="6" key="1">
    <citation type="journal article" date="2019" name="Int. J. Syst. Evol. Microbiol.">
        <title>The Global Catalogue of Microorganisms (GCM) 10K type strain sequencing project: providing services to taxonomists for standard genome sequencing and annotation.</title>
        <authorList>
            <consortium name="The Broad Institute Genomics Platform"/>
            <consortium name="The Broad Institute Genome Sequencing Center for Infectious Disease"/>
            <person name="Wu L."/>
            <person name="Ma J."/>
        </authorList>
    </citation>
    <scope>NUCLEOTIDE SEQUENCE [LARGE SCALE GENOMIC DNA]</scope>
    <source>
        <strain evidence="6">CGMCC 1.8859</strain>
    </source>
</reference>
<keyword evidence="2 4" id="KW-0547">Nucleotide-binding</keyword>
<dbReference type="SUPFAM" id="SSF55931">
    <property type="entry name" value="Glutamine synthetase/guanido kinase"/>
    <property type="match status" value="1"/>
</dbReference>
<dbReference type="EMBL" id="BMLX01000004">
    <property type="protein sequence ID" value="GGP23111.1"/>
    <property type="molecule type" value="Genomic_DNA"/>
</dbReference>
<comment type="function">
    <text evidence="4">ATP-dependent carboxylate-amine ligase which exhibits weak glutamate--cysteine ligase activity.</text>
</comment>
<accession>A0ABQ2PCH9</accession>
<comment type="catalytic activity">
    <reaction evidence="4">
        <text>L-cysteine + L-glutamate + ATP = gamma-L-glutamyl-L-cysteine + ADP + phosphate + H(+)</text>
        <dbReference type="Rhea" id="RHEA:13285"/>
        <dbReference type="ChEBI" id="CHEBI:15378"/>
        <dbReference type="ChEBI" id="CHEBI:29985"/>
        <dbReference type="ChEBI" id="CHEBI:30616"/>
        <dbReference type="ChEBI" id="CHEBI:35235"/>
        <dbReference type="ChEBI" id="CHEBI:43474"/>
        <dbReference type="ChEBI" id="CHEBI:58173"/>
        <dbReference type="ChEBI" id="CHEBI:456216"/>
        <dbReference type="EC" id="6.3.2.2"/>
    </reaction>
</comment>
<evidence type="ECO:0000256" key="4">
    <source>
        <dbReference type="HAMAP-Rule" id="MF_01609"/>
    </source>
</evidence>
<dbReference type="PANTHER" id="PTHR36510">
    <property type="entry name" value="GLUTAMATE--CYSTEINE LIGASE 2-RELATED"/>
    <property type="match status" value="1"/>
</dbReference>
<evidence type="ECO:0000256" key="2">
    <source>
        <dbReference type="ARBA" id="ARBA00022741"/>
    </source>
</evidence>
<name>A0ABQ2PCH9_9NEIS</name>
<keyword evidence="1 4" id="KW-0436">Ligase</keyword>
<protein>
    <recommendedName>
        <fullName evidence="4">Putative glutamate--cysteine ligase 2</fullName>
        <ecNumber evidence="4">6.3.2.2</ecNumber>
    </recommendedName>
    <alternativeName>
        <fullName evidence="4">Gamma-glutamylcysteine synthetase 2</fullName>
        <shortName evidence="4">GCS 2</shortName>
        <shortName evidence="4">Gamma-GCS 2</shortName>
    </alternativeName>
</protein>
<keyword evidence="3 4" id="KW-0067">ATP-binding</keyword>
<proteinExistence type="inferred from homology"/>
<dbReference type="PANTHER" id="PTHR36510:SF1">
    <property type="entry name" value="GLUTAMATE--CYSTEINE LIGASE 2-RELATED"/>
    <property type="match status" value="1"/>
</dbReference>
<dbReference type="InterPro" id="IPR014746">
    <property type="entry name" value="Gln_synth/guanido_kin_cat_dom"/>
</dbReference>
<sequence length="380" mass="43254">MDEMDFQSSPRMSMGVELELQVLNTRDYNLTRGAPDLLRLLSKTPYKDLIKPEIAQSMIELNSSIHHRYDELLLELRALRDEVTRQCGKLNLAVAGGGTHAFHQWSEQRIFDMPRFHQLSELYGYLAKQFVVFGQHVHLGCPSGDDAVYLVHMLSRHIPHFIVLSGSSPFSQGEDTAFHTARLNAINAFPLSGHMPFVQSWDEFRAFFERMKNMGVVGSMKDFYWDIRPKPGYGTVELRVCDTPLTVEKAAALAAYAQALGQYYLTERPYQPSSDVYELYTYNRFQACRFGAQGNLIDPYTGRHTDIGSDILATLQRVMPYAEQLQGQAGLKVLQREIEENGSDTRWLRHTLEKEQSINDVVRLQAGRWMTPASPPGSAR</sequence>
<dbReference type="Proteomes" id="UP000637267">
    <property type="component" value="Unassembled WGS sequence"/>
</dbReference>
<dbReference type="NCBIfam" id="TIGR02050">
    <property type="entry name" value="gshA_cyan_rel"/>
    <property type="match status" value="1"/>
</dbReference>
<dbReference type="GO" id="GO:0016874">
    <property type="term" value="F:ligase activity"/>
    <property type="evidence" value="ECO:0007669"/>
    <property type="project" value="UniProtKB-KW"/>
</dbReference>
<evidence type="ECO:0000313" key="6">
    <source>
        <dbReference type="Proteomes" id="UP000637267"/>
    </source>
</evidence>